<evidence type="ECO:0000313" key="1">
    <source>
        <dbReference type="EMBL" id="KAJ9096662.1"/>
    </source>
</evidence>
<name>A0ACC2VDM2_9TREE</name>
<organism evidence="1 2">
    <name type="scientific">Naganishia cerealis</name>
    <dbReference type="NCBI Taxonomy" id="610337"/>
    <lineage>
        <taxon>Eukaryota</taxon>
        <taxon>Fungi</taxon>
        <taxon>Dikarya</taxon>
        <taxon>Basidiomycota</taxon>
        <taxon>Agaricomycotina</taxon>
        <taxon>Tremellomycetes</taxon>
        <taxon>Filobasidiales</taxon>
        <taxon>Filobasidiaceae</taxon>
        <taxon>Naganishia</taxon>
    </lineage>
</organism>
<dbReference type="Proteomes" id="UP001241377">
    <property type="component" value="Unassembled WGS sequence"/>
</dbReference>
<accession>A0ACC2VDM2</accession>
<keyword evidence="2" id="KW-1185">Reference proteome</keyword>
<proteinExistence type="predicted"/>
<sequence length="228" mass="25372">MDGVSHEATKPNPTLKVVLLGDSGVGKTCMRSQFIHHMFTNAYKATIGGDYLTTSVTINGEGETNTKVNLQIWDTAGQERFNSISQAFYRGTDVAVLVYDITNYESVLSLRRWFKSFLQHCHVEKPAILIVGNKVDRSSDRNVDIEEIRELLVGGNQLREHMDFDTYVRDWNEDVKEVTAKQLRLVEEVFTRVAQLGIAAAAAAPKPTMVGFDSLDLGQDPPKSSCAC</sequence>
<comment type="caution">
    <text evidence="1">The sequence shown here is derived from an EMBL/GenBank/DDBJ whole genome shotgun (WGS) entry which is preliminary data.</text>
</comment>
<gene>
    <name evidence="1" type="ORF">QFC19_007045</name>
</gene>
<protein>
    <submittedName>
        <fullName evidence="1">Uncharacterized protein</fullName>
    </submittedName>
</protein>
<reference evidence="1" key="1">
    <citation type="submission" date="2023-04" db="EMBL/GenBank/DDBJ databases">
        <title>Draft Genome sequencing of Naganishia species isolated from polar environments using Oxford Nanopore Technology.</title>
        <authorList>
            <person name="Leo P."/>
            <person name="Venkateswaran K."/>
        </authorList>
    </citation>
    <scope>NUCLEOTIDE SEQUENCE</scope>
    <source>
        <strain evidence="1">MNA-CCFEE 5261</strain>
    </source>
</reference>
<evidence type="ECO:0000313" key="2">
    <source>
        <dbReference type="Proteomes" id="UP001241377"/>
    </source>
</evidence>
<dbReference type="EMBL" id="JASBWR010000091">
    <property type="protein sequence ID" value="KAJ9096662.1"/>
    <property type="molecule type" value="Genomic_DNA"/>
</dbReference>